<sequence length="200" mass="21965">MDSNRHASLEGIGAWAGIDPVTAWCDVSQRLPHTRPTQDICSSAHRHYSITLMQYLNQPERQELIMLTSLPKDQKARGPAVKDRRWASNAEMVRVADAPPHSPGRPPAASSATERGELCSTYGGASTTTLKHPAPSSQDPISESATATAVAGEAEDIGERLRAARAAQEHGRPRTVRRLRFCRVVLKIWGFSPFFEDEVL</sequence>
<dbReference type="GeneID" id="20343826"/>
<evidence type="ECO:0000313" key="2">
    <source>
        <dbReference type="EMBL" id="EJT78266.1"/>
    </source>
</evidence>
<dbReference type="AlphaFoldDB" id="J3NQ10"/>
<dbReference type="EnsemblFungi" id="EJT78266">
    <property type="protein sequence ID" value="EJT78266"/>
    <property type="gene ID" value="GGTG_03368"/>
</dbReference>
<evidence type="ECO:0000313" key="3">
    <source>
        <dbReference type="EnsemblFungi" id="EJT78266"/>
    </source>
</evidence>
<feature type="region of interest" description="Disordered" evidence="1">
    <location>
        <begin position="92"/>
        <end position="146"/>
    </location>
</feature>
<organism evidence="2">
    <name type="scientific">Gaeumannomyces tritici (strain R3-111a-1)</name>
    <name type="common">Wheat and barley take-all root rot fungus</name>
    <name type="synonym">Gaeumannomyces graminis var. tritici</name>
    <dbReference type="NCBI Taxonomy" id="644352"/>
    <lineage>
        <taxon>Eukaryota</taxon>
        <taxon>Fungi</taxon>
        <taxon>Dikarya</taxon>
        <taxon>Ascomycota</taxon>
        <taxon>Pezizomycotina</taxon>
        <taxon>Sordariomycetes</taxon>
        <taxon>Sordariomycetidae</taxon>
        <taxon>Magnaporthales</taxon>
        <taxon>Magnaporthaceae</taxon>
        <taxon>Gaeumannomyces</taxon>
    </lineage>
</organism>
<evidence type="ECO:0000313" key="4">
    <source>
        <dbReference type="Proteomes" id="UP000006039"/>
    </source>
</evidence>
<feature type="compositionally biased region" description="Polar residues" evidence="1">
    <location>
        <begin position="123"/>
        <end position="146"/>
    </location>
</feature>
<reference evidence="4" key="1">
    <citation type="submission" date="2010-07" db="EMBL/GenBank/DDBJ databases">
        <title>The genome sequence of Gaeumannomyces graminis var. tritici strain R3-111a-1.</title>
        <authorList>
            <consortium name="The Broad Institute Genome Sequencing Platform"/>
            <person name="Ma L.-J."/>
            <person name="Dead R."/>
            <person name="Young S."/>
            <person name="Zeng Q."/>
            <person name="Koehrsen M."/>
            <person name="Alvarado L."/>
            <person name="Berlin A."/>
            <person name="Chapman S.B."/>
            <person name="Chen Z."/>
            <person name="Freedman E."/>
            <person name="Gellesch M."/>
            <person name="Goldberg J."/>
            <person name="Griggs A."/>
            <person name="Gujja S."/>
            <person name="Heilman E.R."/>
            <person name="Heiman D."/>
            <person name="Hepburn T."/>
            <person name="Howarth C."/>
            <person name="Jen D."/>
            <person name="Larson L."/>
            <person name="Mehta T."/>
            <person name="Neiman D."/>
            <person name="Pearson M."/>
            <person name="Roberts A."/>
            <person name="Saif S."/>
            <person name="Shea T."/>
            <person name="Shenoy N."/>
            <person name="Sisk P."/>
            <person name="Stolte C."/>
            <person name="Sykes S."/>
            <person name="Walk T."/>
            <person name="White J."/>
            <person name="Yandava C."/>
            <person name="Haas B."/>
            <person name="Nusbaum C."/>
            <person name="Birren B."/>
        </authorList>
    </citation>
    <scope>NUCLEOTIDE SEQUENCE [LARGE SCALE GENOMIC DNA]</scope>
    <source>
        <strain evidence="4">R3-111a-1</strain>
    </source>
</reference>
<keyword evidence="4" id="KW-1185">Reference proteome</keyword>
<proteinExistence type="predicted"/>
<reference evidence="3" key="4">
    <citation type="journal article" date="2015" name="G3 (Bethesda)">
        <title>Genome sequences of three phytopathogenic species of the Magnaporthaceae family of fungi.</title>
        <authorList>
            <person name="Okagaki L.H."/>
            <person name="Nunes C.C."/>
            <person name="Sailsbery J."/>
            <person name="Clay B."/>
            <person name="Brown D."/>
            <person name="John T."/>
            <person name="Oh Y."/>
            <person name="Young N."/>
            <person name="Fitzgerald M."/>
            <person name="Haas B.J."/>
            <person name="Zeng Q."/>
            <person name="Young S."/>
            <person name="Adiconis X."/>
            <person name="Fan L."/>
            <person name="Levin J.Z."/>
            <person name="Mitchell T.K."/>
            <person name="Okubara P.A."/>
            <person name="Farman M.L."/>
            <person name="Kohn L.M."/>
            <person name="Birren B."/>
            <person name="Ma L.-J."/>
            <person name="Dean R.A."/>
        </authorList>
    </citation>
    <scope>NUCLEOTIDE SEQUENCE</scope>
    <source>
        <strain evidence="3">R3-111a-1</strain>
    </source>
</reference>
<reference evidence="2" key="2">
    <citation type="submission" date="2010-07" db="EMBL/GenBank/DDBJ databases">
        <authorList>
            <consortium name="The Broad Institute Genome Sequencing Platform"/>
            <consortium name="Broad Institute Genome Sequencing Center for Infectious Disease"/>
            <person name="Ma L.-J."/>
            <person name="Dead R."/>
            <person name="Young S."/>
            <person name="Zeng Q."/>
            <person name="Koehrsen M."/>
            <person name="Alvarado L."/>
            <person name="Berlin A."/>
            <person name="Chapman S.B."/>
            <person name="Chen Z."/>
            <person name="Freedman E."/>
            <person name="Gellesch M."/>
            <person name="Goldberg J."/>
            <person name="Griggs A."/>
            <person name="Gujja S."/>
            <person name="Heilman E.R."/>
            <person name="Heiman D."/>
            <person name="Hepburn T."/>
            <person name="Howarth C."/>
            <person name="Jen D."/>
            <person name="Larson L."/>
            <person name="Mehta T."/>
            <person name="Neiman D."/>
            <person name="Pearson M."/>
            <person name="Roberts A."/>
            <person name="Saif S."/>
            <person name="Shea T."/>
            <person name="Shenoy N."/>
            <person name="Sisk P."/>
            <person name="Stolte C."/>
            <person name="Sykes S."/>
            <person name="Walk T."/>
            <person name="White J."/>
            <person name="Yandava C."/>
            <person name="Haas B."/>
            <person name="Nusbaum C."/>
            <person name="Birren B."/>
        </authorList>
    </citation>
    <scope>NUCLEOTIDE SEQUENCE</scope>
    <source>
        <strain evidence="2">R3-111a-1</strain>
    </source>
</reference>
<name>J3NQ10_GAET3</name>
<gene>
    <name evidence="3" type="primary">20343826</name>
    <name evidence="2" type="ORF">GGTG_03368</name>
</gene>
<dbReference type="EMBL" id="GL385396">
    <property type="protein sequence ID" value="EJT78266.1"/>
    <property type="molecule type" value="Genomic_DNA"/>
</dbReference>
<reference evidence="3" key="5">
    <citation type="submission" date="2018-04" db="UniProtKB">
        <authorList>
            <consortium name="EnsemblFungi"/>
        </authorList>
    </citation>
    <scope>IDENTIFICATION</scope>
    <source>
        <strain evidence="3">R3-111a-1</strain>
    </source>
</reference>
<dbReference type="HOGENOM" id="CLU_1366331_0_0_1"/>
<reference evidence="2" key="3">
    <citation type="submission" date="2010-09" db="EMBL/GenBank/DDBJ databases">
        <title>Annotation of Gaeumannomyces graminis var. tritici R3-111a-1.</title>
        <authorList>
            <consortium name="The Broad Institute Genome Sequencing Platform"/>
            <person name="Ma L.-J."/>
            <person name="Dead R."/>
            <person name="Young S.K."/>
            <person name="Zeng Q."/>
            <person name="Gargeya S."/>
            <person name="Fitzgerald M."/>
            <person name="Haas B."/>
            <person name="Abouelleil A."/>
            <person name="Alvarado L."/>
            <person name="Arachchi H.M."/>
            <person name="Berlin A."/>
            <person name="Brown A."/>
            <person name="Chapman S.B."/>
            <person name="Chen Z."/>
            <person name="Dunbar C."/>
            <person name="Freedman E."/>
            <person name="Gearin G."/>
            <person name="Gellesch M."/>
            <person name="Goldberg J."/>
            <person name="Griggs A."/>
            <person name="Gujja S."/>
            <person name="Heiman D."/>
            <person name="Howarth C."/>
            <person name="Larson L."/>
            <person name="Lui A."/>
            <person name="MacDonald P.J.P."/>
            <person name="Mehta T."/>
            <person name="Montmayeur A."/>
            <person name="Murphy C."/>
            <person name="Neiman D."/>
            <person name="Pearson M."/>
            <person name="Priest M."/>
            <person name="Roberts A."/>
            <person name="Saif S."/>
            <person name="Shea T."/>
            <person name="Shenoy N."/>
            <person name="Sisk P."/>
            <person name="Stolte C."/>
            <person name="Sykes S."/>
            <person name="Yandava C."/>
            <person name="Wortman J."/>
            <person name="Nusbaum C."/>
            <person name="Birren B."/>
        </authorList>
    </citation>
    <scope>NUCLEOTIDE SEQUENCE</scope>
    <source>
        <strain evidence="2">R3-111a-1</strain>
    </source>
</reference>
<dbReference type="VEuPathDB" id="FungiDB:GGTG_03368"/>
<dbReference type="RefSeq" id="XP_009219411.1">
    <property type="nucleotide sequence ID" value="XM_009221147.1"/>
</dbReference>
<protein>
    <submittedName>
        <fullName evidence="2 3">Uncharacterized protein</fullName>
    </submittedName>
</protein>
<accession>J3NQ10</accession>
<dbReference type="Proteomes" id="UP000006039">
    <property type="component" value="Unassembled WGS sequence"/>
</dbReference>
<evidence type="ECO:0000256" key="1">
    <source>
        <dbReference type="SAM" id="MobiDB-lite"/>
    </source>
</evidence>